<feature type="domain" description="Aldehyde dehydrogenase" evidence="7">
    <location>
        <begin position="13"/>
        <end position="470"/>
    </location>
</feature>
<keyword evidence="2 6" id="KW-0560">Oxidoreductase</keyword>
<evidence type="ECO:0000256" key="3">
    <source>
        <dbReference type="ARBA" id="ARBA00024226"/>
    </source>
</evidence>
<dbReference type="InterPro" id="IPR015590">
    <property type="entry name" value="Aldehyde_DH_dom"/>
</dbReference>
<dbReference type="PROSITE" id="PS00687">
    <property type="entry name" value="ALDEHYDE_DEHYDR_GLU"/>
    <property type="match status" value="1"/>
</dbReference>
<dbReference type="Gene3D" id="3.40.309.10">
    <property type="entry name" value="Aldehyde Dehydrogenase, Chain A, domain 2"/>
    <property type="match status" value="1"/>
</dbReference>
<dbReference type="OrthoDB" id="9812625at2"/>
<dbReference type="EC" id="1.2.1.3" evidence="3"/>
<evidence type="ECO:0000259" key="7">
    <source>
        <dbReference type="Pfam" id="PF00171"/>
    </source>
</evidence>
<reference evidence="9 11" key="3">
    <citation type="submission" date="2016-10" db="EMBL/GenBank/DDBJ databases">
        <authorList>
            <person name="de Groot N.N."/>
        </authorList>
    </citation>
    <scope>NUCLEOTIDE SEQUENCE [LARGE SCALE GENOMIC DNA]</scope>
    <source>
        <strain evidence="9 11">CGMCC 1.6117</strain>
    </source>
</reference>
<evidence type="ECO:0000256" key="1">
    <source>
        <dbReference type="ARBA" id="ARBA00009986"/>
    </source>
</evidence>
<dbReference type="Proteomes" id="UP000029846">
    <property type="component" value="Unassembled WGS sequence"/>
</dbReference>
<dbReference type="PROSITE" id="PS00070">
    <property type="entry name" value="ALDEHYDE_DEHYDR_CYS"/>
    <property type="match status" value="1"/>
</dbReference>
<dbReference type="EMBL" id="JRKN01000040">
    <property type="protein sequence ID" value="KGJ02329.1"/>
    <property type="molecule type" value="Genomic_DNA"/>
</dbReference>
<evidence type="ECO:0000313" key="8">
    <source>
        <dbReference type="EMBL" id="KGJ02329.1"/>
    </source>
</evidence>
<dbReference type="SUPFAM" id="SSF53720">
    <property type="entry name" value="ALDH-like"/>
    <property type="match status" value="1"/>
</dbReference>
<dbReference type="GO" id="GO:0004029">
    <property type="term" value="F:aldehyde dehydrogenase (NAD+) activity"/>
    <property type="evidence" value="ECO:0007669"/>
    <property type="project" value="UniProtKB-EC"/>
</dbReference>
<reference evidence="8 10" key="2">
    <citation type="submission" date="2014-10" db="EMBL/GenBank/DDBJ databases">
        <title>Paracoccus sanguinis sp. nov., isolated from clinical specimens of New York State patients.</title>
        <authorList>
            <person name="Mingle L.A."/>
            <person name="Cole J.A."/>
            <person name="Lapierre P."/>
            <person name="Musser K.A."/>
        </authorList>
    </citation>
    <scope>NUCLEOTIDE SEQUENCE [LARGE SCALE GENOMIC DNA]</scope>
    <source>
        <strain evidence="8 10">JCM 14014</strain>
    </source>
</reference>
<dbReference type="EMBL" id="FOJO01000035">
    <property type="protein sequence ID" value="SFA61309.1"/>
    <property type="molecule type" value="Genomic_DNA"/>
</dbReference>
<dbReference type="InterPro" id="IPR029510">
    <property type="entry name" value="Ald_DH_CS_GLU"/>
</dbReference>
<evidence type="ECO:0000313" key="10">
    <source>
        <dbReference type="Proteomes" id="UP000029846"/>
    </source>
</evidence>
<evidence type="ECO:0000256" key="6">
    <source>
        <dbReference type="RuleBase" id="RU003345"/>
    </source>
</evidence>
<evidence type="ECO:0000256" key="4">
    <source>
        <dbReference type="ARBA" id="ARBA00049194"/>
    </source>
</evidence>
<dbReference type="InterPro" id="IPR016161">
    <property type="entry name" value="Ald_DH/histidinol_DH"/>
</dbReference>
<evidence type="ECO:0000256" key="5">
    <source>
        <dbReference type="PROSITE-ProRule" id="PRU10007"/>
    </source>
</evidence>
<dbReference type="InterPro" id="IPR016162">
    <property type="entry name" value="Ald_DH_N"/>
</dbReference>
<dbReference type="Gene3D" id="3.40.605.10">
    <property type="entry name" value="Aldehyde Dehydrogenase, Chain A, domain 1"/>
    <property type="match status" value="1"/>
</dbReference>
<dbReference type="FunFam" id="3.40.309.10:FF:000012">
    <property type="entry name" value="Betaine aldehyde dehydrogenase"/>
    <property type="match status" value="1"/>
</dbReference>
<accession>A0A099EVN0</accession>
<sequence>MKIVDKHYIGGEFVESHGRDTLDLISPATHEVIGRVTLGDEEDARRAIAAAKQAFADYSKSTPKERADYLQRFHDAIAARADEHAAMLSYEYGGPAQMAGYLVESALHAILSAKEALKEIPFRKMVGDTEVTLHPVGVAGHITPWNANILYFCNKAAAALAAGCTTVTKPSEMSAMQMQLILECVHAAGLPAGLINVVHGLGTVVGAEITRNPDIAKISFTGSTGVGKSIARDGAETMKRVTLELGGKSPHIVLEDADLEQVIPFVLNSSFLNNGQACVAATRLLIPKSREGEITAALKQAVEANLKVGRPEESDTSVGPLVSKAQYDRVQGFIEKGIEEGAEVLAGGPGHPEGFEQGNFVKPTVFVKVKNDMTIAREEIFGPVLSVITYGSEDEAIAIANDTPYGLAGYVSGTDRAHAKAVADRIEAGNVAINAFSHNTSAPFGGLKQSGVGRENGVYGIQAYMEYKSVT</sequence>
<organism evidence="8 10">
    <name type="scientific">Paracoccus halophilus</name>
    <dbReference type="NCBI Taxonomy" id="376733"/>
    <lineage>
        <taxon>Bacteria</taxon>
        <taxon>Pseudomonadati</taxon>
        <taxon>Pseudomonadota</taxon>
        <taxon>Alphaproteobacteria</taxon>
        <taxon>Rhodobacterales</taxon>
        <taxon>Paracoccaceae</taxon>
        <taxon>Paracoccus</taxon>
    </lineage>
</organism>
<dbReference type="CDD" id="cd07138">
    <property type="entry name" value="ALDH_CddD_SSP0762"/>
    <property type="match status" value="1"/>
</dbReference>
<dbReference type="InterPro" id="IPR016163">
    <property type="entry name" value="Ald_DH_C"/>
</dbReference>
<dbReference type="eggNOG" id="COG1012">
    <property type="taxonomic scope" value="Bacteria"/>
</dbReference>
<protein>
    <recommendedName>
        <fullName evidence="3">aldehyde dehydrogenase (NAD(+))</fullName>
        <ecNumber evidence="3">1.2.1.3</ecNumber>
    </recommendedName>
</protein>
<dbReference type="STRING" id="376733.SAMN04487972_13510"/>
<dbReference type="PANTHER" id="PTHR42804">
    <property type="entry name" value="ALDEHYDE DEHYDROGENASE"/>
    <property type="match status" value="1"/>
</dbReference>
<keyword evidence="10" id="KW-1185">Reference proteome</keyword>
<gene>
    <name evidence="8" type="ORF">IT41_17750</name>
    <name evidence="9" type="ORF">SAMN04487972_13510</name>
</gene>
<comment type="catalytic activity">
    <reaction evidence="4">
        <text>an aldehyde + NAD(+) + H2O = a carboxylate + NADH + 2 H(+)</text>
        <dbReference type="Rhea" id="RHEA:16185"/>
        <dbReference type="ChEBI" id="CHEBI:15377"/>
        <dbReference type="ChEBI" id="CHEBI:15378"/>
        <dbReference type="ChEBI" id="CHEBI:17478"/>
        <dbReference type="ChEBI" id="CHEBI:29067"/>
        <dbReference type="ChEBI" id="CHEBI:57540"/>
        <dbReference type="ChEBI" id="CHEBI:57945"/>
        <dbReference type="EC" id="1.2.1.3"/>
    </reaction>
</comment>
<proteinExistence type="inferred from homology"/>
<reference evidence="8 10" key="1">
    <citation type="submission" date="2014-09" db="EMBL/GenBank/DDBJ databases">
        <authorList>
            <person name="McGinnis J.M."/>
            <person name="Wolfgang W.J."/>
        </authorList>
    </citation>
    <scope>NUCLEOTIDE SEQUENCE [LARGE SCALE GENOMIC DNA]</scope>
    <source>
        <strain evidence="8 10">JCM 14014</strain>
    </source>
</reference>
<evidence type="ECO:0000313" key="9">
    <source>
        <dbReference type="EMBL" id="SFA61309.1"/>
    </source>
</evidence>
<evidence type="ECO:0000313" key="11">
    <source>
        <dbReference type="Proteomes" id="UP000182312"/>
    </source>
</evidence>
<feature type="active site" evidence="5">
    <location>
        <position position="244"/>
    </location>
</feature>
<name>A0A099EVN0_9RHOB</name>
<dbReference type="FunFam" id="3.40.605.10:FF:000007">
    <property type="entry name" value="NAD/NADP-dependent betaine aldehyde dehydrogenase"/>
    <property type="match status" value="1"/>
</dbReference>
<evidence type="ECO:0000256" key="2">
    <source>
        <dbReference type="ARBA" id="ARBA00023002"/>
    </source>
</evidence>
<dbReference type="AlphaFoldDB" id="A0A099EVN0"/>
<dbReference type="PANTHER" id="PTHR42804:SF1">
    <property type="entry name" value="ALDEHYDE DEHYDROGENASE-RELATED"/>
    <property type="match status" value="1"/>
</dbReference>
<dbReference type="Pfam" id="PF00171">
    <property type="entry name" value="Aldedh"/>
    <property type="match status" value="1"/>
</dbReference>
<comment type="similarity">
    <text evidence="1 6">Belongs to the aldehyde dehydrogenase family.</text>
</comment>
<dbReference type="RefSeq" id="WP_036743711.1">
    <property type="nucleotide sequence ID" value="NZ_FOJO01000035.1"/>
</dbReference>
<dbReference type="Proteomes" id="UP000182312">
    <property type="component" value="Unassembled WGS sequence"/>
</dbReference>
<dbReference type="InterPro" id="IPR016160">
    <property type="entry name" value="Ald_DH_CS_CYS"/>
</dbReference>